<evidence type="ECO:0000256" key="1">
    <source>
        <dbReference type="SAM" id="MobiDB-lite"/>
    </source>
</evidence>
<evidence type="ECO:0000313" key="3">
    <source>
        <dbReference type="Proteomes" id="UP000789901"/>
    </source>
</evidence>
<evidence type="ECO:0000313" key="2">
    <source>
        <dbReference type="EMBL" id="CAG8745204.1"/>
    </source>
</evidence>
<feature type="non-terminal residue" evidence="2">
    <location>
        <position position="1"/>
    </location>
</feature>
<dbReference type="Proteomes" id="UP000789901">
    <property type="component" value="Unassembled WGS sequence"/>
</dbReference>
<dbReference type="EMBL" id="CAJVQB010011101">
    <property type="protein sequence ID" value="CAG8745204.1"/>
    <property type="molecule type" value="Genomic_DNA"/>
</dbReference>
<feature type="region of interest" description="Disordered" evidence="1">
    <location>
        <begin position="53"/>
        <end position="78"/>
    </location>
</feature>
<reference evidence="2 3" key="1">
    <citation type="submission" date="2021-06" db="EMBL/GenBank/DDBJ databases">
        <authorList>
            <person name="Kallberg Y."/>
            <person name="Tangrot J."/>
            <person name="Rosling A."/>
        </authorList>
    </citation>
    <scope>NUCLEOTIDE SEQUENCE [LARGE SCALE GENOMIC DNA]</scope>
    <source>
        <strain evidence="2 3">120-4 pot B 10/14</strain>
    </source>
</reference>
<sequence>KTLNPQEDDEYESESRDTFDEFDYKEEFNELEEENINKNSTLYLTNIEEVPTKRDDKKKEKPIKEVKEEMSSTESGQVGKKAYCQEPATYAVVEGTTRGMYIHVHVGLGVKR</sequence>
<feature type="compositionally biased region" description="Basic and acidic residues" evidence="1">
    <location>
        <begin position="53"/>
        <end position="70"/>
    </location>
</feature>
<keyword evidence="3" id="KW-1185">Reference proteome</keyword>
<gene>
    <name evidence="2" type="ORF">GMARGA_LOCUS15795</name>
</gene>
<name>A0ABN7V8W4_GIGMA</name>
<organism evidence="2 3">
    <name type="scientific">Gigaspora margarita</name>
    <dbReference type="NCBI Taxonomy" id="4874"/>
    <lineage>
        <taxon>Eukaryota</taxon>
        <taxon>Fungi</taxon>
        <taxon>Fungi incertae sedis</taxon>
        <taxon>Mucoromycota</taxon>
        <taxon>Glomeromycotina</taxon>
        <taxon>Glomeromycetes</taxon>
        <taxon>Diversisporales</taxon>
        <taxon>Gigasporaceae</taxon>
        <taxon>Gigaspora</taxon>
    </lineage>
</organism>
<accession>A0ABN7V8W4</accession>
<comment type="caution">
    <text evidence="2">The sequence shown here is derived from an EMBL/GenBank/DDBJ whole genome shotgun (WGS) entry which is preliminary data.</text>
</comment>
<protein>
    <submittedName>
        <fullName evidence="2">36570_t:CDS:1</fullName>
    </submittedName>
</protein>
<proteinExistence type="predicted"/>